<accession>A0A830GDE6</accession>
<dbReference type="PANTHER" id="PTHR34236">
    <property type="entry name" value="DIMETHYL SULFOXIDE REDUCTASE TRANSCRIPTIONAL ACTIVATOR"/>
    <property type="match status" value="1"/>
</dbReference>
<dbReference type="OrthoDB" id="202021at2157"/>
<dbReference type="InterPro" id="IPR013324">
    <property type="entry name" value="RNA_pol_sigma_r3/r4-like"/>
</dbReference>
<evidence type="ECO:0000256" key="1">
    <source>
        <dbReference type="ARBA" id="ARBA00023015"/>
    </source>
</evidence>
<keyword evidence="1" id="KW-0805">Transcription regulation</keyword>
<gene>
    <name evidence="5" type="ORF">GCM10009021_25370</name>
</gene>
<proteinExistence type="predicted"/>
<dbReference type="AlphaFoldDB" id="A0A830GDE6"/>
<dbReference type="InterPro" id="IPR031803">
    <property type="entry name" value="BAT_GAF/HTH-assoc"/>
</dbReference>
<protein>
    <submittedName>
        <fullName evidence="5">Bacteriocin</fullName>
    </submittedName>
</protein>
<comment type="caution">
    <text evidence="5">The sequence shown here is derived from an EMBL/GenBank/DDBJ whole genome shotgun (WGS) entry which is preliminary data.</text>
</comment>
<dbReference type="InterPro" id="IPR007050">
    <property type="entry name" value="HTH_bacterioopsin"/>
</dbReference>
<sequence>MTLVATLHLHCADFSLVTALAAAPSTTVEVEATMAADPSRPVLFVWASGRDLERFADALASADDTARVDCLDDGDDVGGDRRLYRVQLAPSTPSIYETALDVGAPVLDVGATPEYASFRLRFPDRDALVAFREALVDVGIDVTTRSLGASRDAEAERLTRKQRETLAAAVDAGYFSVPREATLADVAGALDVSRQAASERLRRGLESLARDAVDCVDPPG</sequence>
<keyword evidence="2" id="KW-0804">Transcription</keyword>
<reference evidence="5 6" key="1">
    <citation type="journal article" date="2019" name="Int. J. Syst. Evol. Microbiol.">
        <title>The Global Catalogue of Microorganisms (GCM) 10K type strain sequencing project: providing services to taxonomists for standard genome sequencing and annotation.</title>
        <authorList>
            <consortium name="The Broad Institute Genomics Platform"/>
            <consortium name="The Broad Institute Genome Sequencing Center for Infectious Disease"/>
            <person name="Wu L."/>
            <person name="Ma J."/>
        </authorList>
    </citation>
    <scope>NUCLEOTIDE SEQUENCE [LARGE SCALE GENOMIC DNA]</scope>
    <source>
        <strain evidence="5 6">JCM 16331</strain>
    </source>
</reference>
<dbReference type="EMBL" id="BMOQ01000007">
    <property type="protein sequence ID" value="GGN22719.1"/>
    <property type="molecule type" value="Genomic_DNA"/>
</dbReference>
<dbReference type="PANTHER" id="PTHR34236:SF1">
    <property type="entry name" value="DIMETHYL SULFOXIDE REDUCTASE TRANSCRIPTIONAL ACTIVATOR"/>
    <property type="match status" value="1"/>
</dbReference>
<evidence type="ECO:0000259" key="4">
    <source>
        <dbReference type="Pfam" id="PF15915"/>
    </source>
</evidence>
<dbReference type="Pfam" id="PF04967">
    <property type="entry name" value="HTH_10"/>
    <property type="match status" value="1"/>
</dbReference>
<keyword evidence="6" id="KW-1185">Reference proteome</keyword>
<organism evidence="5 6">
    <name type="scientific">Halarchaeum nitratireducens</name>
    <dbReference type="NCBI Taxonomy" id="489913"/>
    <lineage>
        <taxon>Archaea</taxon>
        <taxon>Methanobacteriati</taxon>
        <taxon>Methanobacteriota</taxon>
        <taxon>Stenosarchaea group</taxon>
        <taxon>Halobacteria</taxon>
        <taxon>Halobacteriales</taxon>
        <taxon>Halobacteriaceae</taxon>
    </lineage>
</organism>
<evidence type="ECO:0000259" key="3">
    <source>
        <dbReference type="Pfam" id="PF04967"/>
    </source>
</evidence>
<dbReference type="RefSeq" id="WP_188879422.1">
    <property type="nucleotide sequence ID" value="NZ_BMOQ01000007.1"/>
</dbReference>
<dbReference type="Proteomes" id="UP000608850">
    <property type="component" value="Unassembled WGS sequence"/>
</dbReference>
<dbReference type="Pfam" id="PF15915">
    <property type="entry name" value="BAT"/>
    <property type="match status" value="1"/>
</dbReference>
<evidence type="ECO:0000256" key="2">
    <source>
        <dbReference type="ARBA" id="ARBA00023163"/>
    </source>
</evidence>
<dbReference type="SUPFAM" id="SSF88659">
    <property type="entry name" value="Sigma3 and sigma4 domains of RNA polymerase sigma factors"/>
    <property type="match status" value="1"/>
</dbReference>
<feature type="domain" description="Bacterioopsin transcriptional activator GAF and HTH associated" evidence="4">
    <location>
        <begin position="7"/>
        <end position="146"/>
    </location>
</feature>
<evidence type="ECO:0000313" key="6">
    <source>
        <dbReference type="Proteomes" id="UP000608850"/>
    </source>
</evidence>
<evidence type="ECO:0000313" key="5">
    <source>
        <dbReference type="EMBL" id="GGN22719.1"/>
    </source>
</evidence>
<name>A0A830GDE6_9EURY</name>
<feature type="domain" description="HTH bat-type" evidence="3">
    <location>
        <begin position="158"/>
        <end position="208"/>
    </location>
</feature>